<feature type="region of interest" description="Disordered" evidence="1">
    <location>
        <begin position="73"/>
        <end position="131"/>
    </location>
</feature>
<keyword evidence="2" id="KW-0472">Membrane</keyword>
<organism evidence="3 4">
    <name type="scientific">Hanseniaspora opuntiae</name>
    <dbReference type="NCBI Taxonomy" id="211096"/>
    <lineage>
        <taxon>Eukaryota</taxon>
        <taxon>Fungi</taxon>
        <taxon>Dikarya</taxon>
        <taxon>Ascomycota</taxon>
        <taxon>Saccharomycotina</taxon>
        <taxon>Saccharomycetes</taxon>
        <taxon>Saccharomycodales</taxon>
        <taxon>Saccharomycodaceae</taxon>
        <taxon>Hanseniaspora</taxon>
    </lineage>
</organism>
<sequence>MNYFFPEPIVYLEHKPIDITKEPYLSRRKTQPLYKFNKTNPFDESINWEELNWHYKNGTLDYDYPLPKTRASRNLKSENSDIKPPSTDETETLCNTDSADTKVPSTAPEEEEVLETEKDCDEKPCDDGDNITIESPRRRWPSFDSKLKKLSKWKRSSKPEQKKKKRNYFSSYKKTFYTTTALTALLSTSALVGTVALFPPLAPILACYLLPLSVISSGILLFKAKKALKKRKTKNNDDLLKFKIKSSIKSFSNLFSPMK</sequence>
<gene>
    <name evidence="3" type="ORF">AWRI3578_g1673</name>
</gene>
<feature type="compositionally biased region" description="Basic and acidic residues" evidence="1">
    <location>
        <begin position="115"/>
        <end position="126"/>
    </location>
</feature>
<feature type="transmembrane region" description="Helical" evidence="2">
    <location>
        <begin position="201"/>
        <end position="222"/>
    </location>
</feature>
<keyword evidence="2" id="KW-0812">Transmembrane</keyword>
<accession>A0A1E5RLV0</accession>
<keyword evidence="2" id="KW-1133">Transmembrane helix</keyword>
<dbReference type="AlphaFoldDB" id="A0A1E5RLV0"/>
<keyword evidence="4" id="KW-1185">Reference proteome</keyword>
<evidence type="ECO:0000313" key="3">
    <source>
        <dbReference type="EMBL" id="OEJ87804.1"/>
    </source>
</evidence>
<comment type="caution">
    <text evidence="3">The sequence shown here is derived from an EMBL/GenBank/DDBJ whole genome shotgun (WGS) entry which is preliminary data.</text>
</comment>
<evidence type="ECO:0000313" key="4">
    <source>
        <dbReference type="Proteomes" id="UP000095605"/>
    </source>
</evidence>
<evidence type="ECO:0000256" key="1">
    <source>
        <dbReference type="SAM" id="MobiDB-lite"/>
    </source>
</evidence>
<proteinExistence type="predicted"/>
<evidence type="ECO:0000256" key="2">
    <source>
        <dbReference type="SAM" id="Phobius"/>
    </source>
</evidence>
<protein>
    <submittedName>
        <fullName evidence="3">Uncharacterized protein</fullName>
    </submittedName>
</protein>
<reference evidence="4" key="1">
    <citation type="journal article" date="2016" name="Genome Announc.">
        <title>Genome sequences of three species of Hanseniaspora isolated from spontaneous wine fermentations.</title>
        <authorList>
            <person name="Sternes P.R."/>
            <person name="Lee D."/>
            <person name="Kutyna D.R."/>
            <person name="Borneman A.R."/>
        </authorList>
    </citation>
    <scope>NUCLEOTIDE SEQUENCE [LARGE SCALE GENOMIC DNA]</scope>
    <source>
        <strain evidence="4">AWRI3578</strain>
    </source>
</reference>
<dbReference type="OrthoDB" id="10615470at2759"/>
<feature type="transmembrane region" description="Helical" evidence="2">
    <location>
        <begin position="175"/>
        <end position="195"/>
    </location>
</feature>
<dbReference type="EMBL" id="LPNL01000004">
    <property type="protein sequence ID" value="OEJ87804.1"/>
    <property type="molecule type" value="Genomic_DNA"/>
</dbReference>
<name>A0A1E5RLV0_9ASCO</name>
<dbReference type="Proteomes" id="UP000095605">
    <property type="component" value="Unassembled WGS sequence"/>
</dbReference>